<evidence type="ECO:0000256" key="5">
    <source>
        <dbReference type="ARBA" id="ARBA00022801"/>
    </source>
</evidence>
<dbReference type="InterPro" id="IPR001160">
    <property type="entry name" value="Peptidase_M20C"/>
</dbReference>
<keyword evidence="6" id="KW-0862">Zinc</keyword>
<evidence type="ECO:0000256" key="10">
    <source>
        <dbReference type="ARBA" id="ARBA00036421"/>
    </source>
</evidence>
<comment type="similarity">
    <text evidence="13">Belongs to the peptidase M20C family.</text>
</comment>
<evidence type="ECO:0000256" key="4">
    <source>
        <dbReference type="ARBA" id="ARBA00022723"/>
    </source>
</evidence>
<evidence type="ECO:0000313" key="20">
    <source>
        <dbReference type="EMBL" id="CBJ82419.1"/>
    </source>
</evidence>
<dbReference type="FunFam" id="3.40.630.10:FF:000018">
    <property type="entry name" value="Aminoacyl-histidine dipeptidase PepD"/>
    <property type="match status" value="1"/>
</dbReference>
<evidence type="ECO:0000256" key="13">
    <source>
        <dbReference type="ARBA" id="ARBA00061423"/>
    </source>
</evidence>
<reference evidence="20" key="1">
    <citation type="journal article" date="2011" name="PLoS ONE">
        <title>The entomopathogenic bacterial endosymbionts xenorhabdus and photorhabdus: convergent lifestyles from divergent genomes.</title>
        <authorList>
            <person name="Chaston J.M."/>
            <person name="Suen G."/>
            <person name="Tucker S.L."/>
            <person name="Andersen A.W."/>
            <person name="Bhasin A."/>
            <person name="Bode E."/>
            <person name="Bode H.B."/>
            <person name="Brachmann A.O."/>
            <person name="Cowles C.E."/>
            <person name="Cowles K.N."/>
            <person name="Darby C."/>
            <person name="de Leon L."/>
            <person name="Drace K."/>
            <person name="Du Z."/>
            <person name="Givaudan A."/>
            <person name="Herbert Tran E.E."/>
            <person name="Jewell K.A."/>
            <person name="Knack J.J."/>
            <person name="Krasomil-Osterfeld K.C."/>
            <person name="Kukor R."/>
            <person name="Lanois A."/>
            <person name="Latreille P."/>
            <person name="Leimgruber N.K."/>
            <person name="Lipke C.M."/>
            <person name="Liu R."/>
            <person name="Lu X."/>
            <person name="Martens E.C."/>
            <person name="Marri P.R."/>
            <person name="Medigue C."/>
            <person name="Menard M.L."/>
            <person name="Miller N.M."/>
            <person name="Morales-Soto N."/>
            <person name="Norton S."/>
            <person name="Ogier J.C."/>
            <person name="Orchard S.S."/>
            <person name="Park D."/>
            <person name="Park Y."/>
            <person name="Qurollo B.A."/>
            <person name="Sugar D.R."/>
            <person name="Richards G.R."/>
            <person name="Rouy Z."/>
            <person name="Slominski B."/>
            <person name="Slominski K."/>
            <person name="Snyder H."/>
            <person name="Tjaden B.C."/>
            <person name="van der Hoeven R."/>
            <person name="Welch R.D."/>
            <person name="Wheeler C."/>
            <person name="Xiang B."/>
            <person name="Barbazuk B."/>
            <person name="Gaudriault S."/>
            <person name="Goodner B."/>
            <person name="Slater S.C."/>
            <person name="Forst S."/>
            <person name="Goldman B.S."/>
            <person name="Goodrich-Blair H."/>
        </authorList>
    </citation>
    <scope>NUCLEOTIDE SEQUENCE [LARGE SCALE GENOMIC DNA]</scope>
    <source>
        <strain evidence="20">SS-2004</strain>
    </source>
</reference>
<evidence type="ECO:0000256" key="8">
    <source>
        <dbReference type="ARBA" id="ARBA00023049"/>
    </source>
</evidence>
<evidence type="ECO:0000256" key="2">
    <source>
        <dbReference type="ARBA" id="ARBA00001947"/>
    </source>
</evidence>
<dbReference type="PIRSF" id="PIRSF016599">
    <property type="entry name" value="Xaa-His_dipept"/>
    <property type="match status" value="1"/>
</dbReference>
<comment type="catalytic activity">
    <reaction evidence="10">
        <text>Hydrolysis of dipeptides, preferentially hydrophobic dipeptides including prolyl amino acids.</text>
        <dbReference type="EC" id="3.4.13.18"/>
    </reaction>
</comment>
<comment type="cofactor">
    <cofactor evidence="2">
        <name>Zn(2+)</name>
        <dbReference type="ChEBI" id="CHEBI:29105"/>
    </cofactor>
</comment>
<dbReference type="PRINTS" id="PR00934">
    <property type="entry name" value="XHISDIPTASE"/>
</dbReference>
<comment type="cofactor">
    <cofactor evidence="1">
        <name>Co(2+)</name>
        <dbReference type="ChEBI" id="CHEBI:48828"/>
    </cofactor>
</comment>
<dbReference type="SUPFAM" id="SSF53187">
    <property type="entry name" value="Zn-dependent exopeptidases"/>
    <property type="match status" value="1"/>
</dbReference>
<evidence type="ECO:0000256" key="18">
    <source>
        <dbReference type="ARBA" id="ARBA00078074"/>
    </source>
</evidence>
<evidence type="ECO:0000256" key="15">
    <source>
        <dbReference type="ARBA" id="ARBA00075285"/>
    </source>
</evidence>
<dbReference type="GO" id="GO:0070573">
    <property type="term" value="F:metallodipeptidase activity"/>
    <property type="evidence" value="ECO:0007669"/>
    <property type="project" value="TreeGrafter"/>
</dbReference>
<dbReference type="GO" id="GO:0006508">
    <property type="term" value="P:proteolysis"/>
    <property type="evidence" value="ECO:0007669"/>
    <property type="project" value="UniProtKB-KW"/>
</dbReference>
<dbReference type="KEGG" id="xbo:XBJ1_3301"/>
<keyword evidence="8" id="KW-0482">Metalloprotease</keyword>
<protein>
    <recommendedName>
        <fullName evidence="14">Cytosol non-specific dipeptidase</fullName>
        <ecNumber evidence="11">3.4.13.18</ecNumber>
    </recommendedName>
    <alternativeName>
        <fullName evidence="17">Aminoacyl-histidine dipeptidase</fullName>
    </alternativeName>
    <alternativeName>
        <fullName evidence="16">Beta-alanyl-histidine dipeptidase</fullName>
    </alternativeName>
    <alternativeName>
        <fullName evidence="15">Carnosinase</fullName>
    </alternativeName>
    <alternativeName>
        <fullName evidence="12">Peptidase D</fullName>
    </alternativeName>
    <alternativeName>
        <fullName evidence="18">Xaa-His dipeptidase</fullName>
    </alternativeName>
</protein>
<evidence type="ECO:0000256" key="11">
    <source>
        <dbReference type="ARBA" id="ARBA00038976"/>
    </source>
</evidence>
<dbReference type="AlphaFoldDB" id="D3V440"/>
<dbReference type="InterPro" id="IPR002933">
    <property type="entry name" value="Peptidase_M20"/>
</dbReference>
<evidence type="ECO:0000256" key="16">
    <source>
        <dbReference type="ARBA" id="ARBA00076004"/>
    </source>
</evidence>
<sequence>MAWALGQLKMTKAPDASDITISISSKCSYRRFAVSALSTLSPQPLWDIFAQICSIPHPSHHEEALAFHIIEWAKSKNFHVERDEAGNILLRKPATKGMENRQSVVLQAHLDMVPQKNNDTQHDFTKDPIRTYIDGDWVTAEGTTLGADNGIGMASALAVLADESVKHGPLEVLLTMTEESGMDGAFGLRSGWLQADVLINTDSEEEGEIYMGCAGGINFVSTLLLSRETLPTGYQTLQLTIKGLKGGHSGGDIHLGLGNANKLLARFLAAHSDELNLKLIDFQGGTLRNAIPREGSTVIAIPTTQLEKLHQLKDDYLDTLRNEYAVVEANLIVLLDEIETSSQALTTDCQTRFLSMLNTIPNGVIRMSDVAEGVVETSLNVGVVTMEEDKVEIICLIRSLIDSGKAYVVDMLNSLAKLADAETATSGNYPGWQPDANSPVMHLVRETYQQLFDKIPNIMVIHAGLECGLFKKPYPDMDMVSIGPTIRGAHSPDEKVHIKSVGQYWQLLTAILKAIPVKE</sequence>
<organism evidence="20 21">
    <name type="scientific">Xenorhabdus bovienii (strain SS-2004)</name>
    <name type="common">Xenorhabdus nematophila subsp. bovienii</name>
    <dbReference type="NCBI Taxonomy" id="406818"/>
    <lineage>
        <taxon>Bacteria</taxon>
        <taxon>Pseudomonadati</taxon>
        <taxon>Pseudomonadota</taxon>
        <taxon>Gammaproteobacteria</taxon>
        <taxon>Enterobacterales</taxon>
        <taxon>Morganellaceae</taxon>
        <taxon>Xenorhabdus</taxon>
    </lineage>
</organism>
<accession>D3V440</accession>
<keyword evidence="9" id="KW-0170">Cobalt</keyword>
<proteinExistence type="inferred from homology"/>
<keyword evidence="4" id="KW-0479">Metal-binding</keyword>
<dbReference type="eggNOG" id="COG2195">
    <property type="taxonomic scope" value="Bacteria"/>
</dbReference>
<dbReference type="MEROPS" id="M20.007"/>
<dbReference type="Proteomes" id="UP000002045">
    <property type="component" value="Chromosome"/>
</dbReference>
<name>D3V440_XENBS</name>
<keyword evidence="3" id="KW-0645">Protease</keyword>
<dbReference type="PANTHER" id="PTHR43501">
    <property type="entry name" value="CYTOSOL NON-SPECIFIC DIPEPTIDASE"/>
    <property type="match status" value="1"/>
</dbReference>
<gene>
    <name evidence="20" type="primary">pepD</name>
    <name evidence="20" type="ordered locus">XBJ1_3301</name>
</gene>
<evidence type="ECO:0000256" key="7">
    <source>
        <dbReference type="ARBA" id="ARBA00022997"/>
    </source>
</evidence>
<dbReference type="Gene3D" id="3.40.630.10">
    <property type="entry name" value="Zn peptidases"/>
    <property type="match status" value="2"/>
</dbReference>
<dbReference type="CDD" id="cd03890">
    <property type="entry name" value="M20_pepD"/>
    <property type="match status" value="1"/>
</dbReference>
<dbReference type="GO" id="GO:0005829">
    <property type="term" value="C:cytosol"/>
    <property type="evidence" value="ECO:0007669"/>
    <property type="project" value="TreeGrafter"/>
</dbReference>
<keyword evidence="7 20" id="KW-0224">Dipeptidase</keyword>
<keyword evidence="5 20" id="KW-0378">Hydrolase</keyword>
<dbReference type="NCBIfam" id="TIGR01893">
    <property type="entry name" value="aa-his-dipept"/>
    <property type="match status" value="1"/>
</dbReference>
<evidence type="ECO:0000256" key="1">
    <source>
        <dbReference type="ARBA" id="ARBA00001941"/>
    </source>
</evidence>
<keyword evidence="20" id="KW-0031">Aminopeptidase</keyword>
<dbReference type="GO" id="GO:0046872">
    <property type="term" value="F:metal ion binding"/>
    <property type="evidence" value="ECO:0007669"/>
    <property type="project" value="UniProtKB-KW"/>
</dbReference>
<dbReference type="EC" id="3.4.13.18" evidence="11"/>
<dbReference type="STRING" id="406818.XBJ1_3301"/>
<feature type="domain" description="Peptidase M20 dimerisation" evidence="19">
    <location>
        <begin position="241"/>
        <end position="325"/>
    </location>
</feature>
<dbReference type="Pfam" id="PF07687">
    <property type="entry name" value="M20_dimer"/>
    <property type="match status" value="1"/>
</dbReference>
<evidence type="ECO:0000256" key="6">
    <source>
        <dbReference type="ARBA" id="ARBA00022833"/>
    </source>
</evidence>
<dbReference type="HOGENOM" id="CLU_028526_0_0_6"/>
<dbReference type="EMBL" id="FN667741">
    <property type="protein sequence ID" value="CBJ82419.1"/>
    <property type="molecule type" value="Genomic_DNA"/>
</dbReference>
<evidence type="ECO:0000256" key="12">
    <source>
        <dbReference type="ARBA" id="ARBA00044252"/>
    </source>
</evidence>
<dbReference type="PANTHER" id="PTHR43501:SF1">
    <property type="entry name" value="CYTOSOL NON-SPECIFIC DIPEPTIDASE"/>
    <property type="match status" value="1"/>
</dbReference>
<dbReference type="InterPro" id="IPR011650">
    <property type="entry name" value="Peptidase_M20_dimer"/>
</dbReference>
<evidence type="ECO:0000256" key="3">
    <source>
        <dbReference type="ARBA" id="ARBA00022670"/>
    </source>
</evidence>
<dbReference type="FunFam" id="3.40.630.10:FF:000015">
    <property type="entry name" value="Aminoacyl-histidine dipeptidase PepD"/>
    <property type="match status" value="1"/>
</dbReference>
<evidence type="ECO:0000256" key="14">
    <source>
        <dbReference type="ARBA" id="ARBA00071271"/>
    </source>
</evidence>
<dbReference type="GO" id="GO:0004177">
    <property type="term" value="F:aminopeptidase activity"/>
    <property type="evidence" value="ECO:0007669"/>
    <property type="project" value="UniProtKB-KW"/>
</dbReference>
<dbReference type="Pfam" id="PF01546">
    <property type="entry name" value="Peptidase_M20"/>
    <property type="match status" value="1"/>
</dbReference>
<evidence type="ECO:0000259" key="19">
    <source>
        <dbReference type="Pfam" id="PF07687"/>
    </source>
</evidence>
<evidence type="ECO:0000256" key="9">
    <source>
        <dbReference type="ARBA" id="ARBA00023285"/>
    </source>
</evidence>
<evidence type="ECO:0000256" key="17">
    <source>
        <dbReference type="ARBA" id="ARBA00077688"/>
    </source>
</evidence>
<evidence type="ECO:0000313" key="21">
    <source>
        <dbReference type="Proteomes" id="UP000002045"/>
    </source>
</evidence>